<dbReference type="PROSITE" id="PS00108">
    <property type="entry name" value="PROTEIN_KINASE_ST"/>
    <property type="match status" value="1"/>
</dbReference>
<dbReference type="InterPro" id="IPR008271">
    <property type="entry name" value="Ser/Thr_kinase_AS"/>
</dbReference>
<dbReference type="PANTHER" id="PTHR48012:SF26">
    <property type="entry name" value="SERINE_THREONINE-PROTEIN KINASE DDB_G0283821-RELATED"/>
    <property type="match status" value="1"/>
</dbReference>
<name>A0A179IFL3_CORDF</name>
<evidence type="ECO:0000259" key="7">
    <source>
        <dbReference type="PROSITE" id="PS50006"/>
    </source>
</evidence>
<dbReference type="PANTHER" id="PTHR48012">
    <property type="entry name" value="STERILE20-LIKE KINASE, ISOFORM B-RELATED"/>
    <property type="match status" value="1"/>
</dbReference>
<dbReference type="InterPro" id="IPR050629">
    <property type="entry name" value="STE20/SPS1-PAK"/>
</dbReference>
<evidence type="ECO:0000256" key="1">
    <source>
        <dbReference type="ARBA" id="ARBA00005575"/>
    </source>
</evidence>
<keyword evidence="10" id="KW-1185">Reference proteome</keyword>
<evidence type="ECO:0000256" key="4">
    <source>
        <dbReference type="ARBA" id="ARBA00022840"/>
    </source>
</evidence>
<dbReference type="Pfam" id="PF00069">
    <property type="entry name" value="Pkinase"/>
    <property type="match status" value="1"/>
</dbReference>
<dbReference type="PROSITE" id="PS50006">
    <property type="entry name" value="FHA_DOMAIN"/>
    <property type="match status" value="1"/>
</dbReference>
<feature type="region of interest" description="Disordered" evidence="6">
    <location>
        <begin position="479"/>
        <end position="509"/>
    </location>
</feature>
<dbReference type="InterPro" id="IPR017441">
    <property type="entry name" value="Protein_kinase_ATP_BS"/>
</dbReference>
<gene>
    <name evidence="9" type="ORF">LLEC1_00364</name>
</gene>
<feature type="binding site" evidence="5">
    <location>
        <position position="238"/>
    </location>
    <ligand>
        <name>ATP</name>
        <dbReference type="ChEBI" id="CHEBI:30616"/>
    </ligand>
</feature>
<keyword evidence="4 5" id="KW-0067">ATP-binding</keyword>
<dbReference type="GO" id="GO:0003677">
    <property type="term" value="F:DNA binding"/>
    <property type="evidence" value="ECO:0007669"/>
    <property type="project" value="InterPro"/>
</dbReference>
<protein>
    <recommendedName>
        <fullName evidence="2">non-specific serine/threonine protein kinase</fullName>
        <ecNumber evidence="2">2.7.11.1</ecNumber>
    </recommendedName>
</protein>
<dbReference type="Proteomes" id="UP000243081">
    <property type="component" value="Unassembled WGS sequence"/>
</dbReference>
<reference evidence="9 10" key="1">
    <citation type="submission" date="2016-03" db="EMBL/GenBank/DDBJ databases">
        <title>Fine-scale spatial genetic structure of a fungal parasite of coffee scale insects.</title>
        <authorList>
            <person name="Jackson D."/>
            <person name="Zemenick K.A."/>
            <person name="Malloure B."/>
            <person name="Quandt C.A."/>
            <person name="James T.Y."/>
        </authorList>
    </citation>
    <scope>NUCLEOTIDE SEQUENCE [LARGE SCALE GENOMIC DNA]</scope>
    <source>
        <strain evidence="9 10">UM487</strain>
    </source>
</reference>
<dbReference type="SUPFAM" id="SSF56112">
    <property type="entry name" value="Protein kinase-like (PK-like)"/>
    <property type="match status" value="1"/>
</dbReference>
<dbReference type="EMBL" id="LUKN01001643">
    <property type="protein sequence ID" value="OAR00560.1"/>
    <property type="molecule type" value="Genomic_DNA"/>
</dbReference>
<dbReference type="InterPro" id="IPR000253">
    <property type="entry name" value="FHA_dom"/>
</dbReference>
<evidence type="ECO:0000259" key="8">
    <source>
        <dbReference type="PROSITE" id="PS50011"/>
    </source>
</evidence>
<organism evidence="9 10">
    <name type="scientific">Cordyceps confragosa</name>
    <name type="common">Lecanicillium lecanii</name>
    <dbReference type="NCBI Taxonomy" id="2714763"/>
    <lineage>
        <taxon>Eukaryota</taxon>
        <taxon>Fungi</taxon>
        <taxon>Dikarya</taxon>
        <taxon>Ascomycota</taxon>
        <taxon>Pezizomycotina</taxon>
        <taxon>Sordariomycetes</taxon>
        <taxon>Hypocreomycetidae</taxon>
        <taxon>Hypocreales</taxon>
        <taxon>Cordycipitaceae</taxon>
        <taxon>Akanthomyces</taxon>
    </lineage>
</organism>
<dbReference type="AlphaFoldDB" id="A0A179IFL3"/>
<dbReference type="PROSITE" id="PS50011">
    <property type="entry name" value="PROTEIN_KINASE_DOM"/>
    <property type="match status" value="1"/>
</dbReference>
<dbReference type="GO" id="GO:0005737">
    <property type="term" value="C:cytoplasm"/>
    <property type="evidence" value="ECO:0007669"/>
    <property type="project" value="TreeGrafter"/>
</dbReference>
<comment type="similarity">
    <text evidence="1">Belongs to the protein kinase superfamily. CAMK Ser/Thr protein kinase family. CHEK2 subfamily.</text>
</comment>
<evidence type="ECO:0000256" key="2">
    <source>
        <dbReference type="ARBA" id="ARBA00012513"/>
    </source>
</evidence>
<dbReference type="SMART" id="SM00220">
    <property type="entry name" value="S_TKc"/>
    <property type="match status" value="1"/>
</dbReference>
<evidence type="ECO:0000313" key="10">
    <source>
        <dbReference type="Proteomes" id="UP000243081"/>
    </source>
</evidence>
<dbReference type="Gene3D" id="3.10.260.10">
    <property type="entry name" value="Transcription regulator HTH, APSES-type DNA-binding domain"/>
    <property type="match status" value="1"/>
</dbReference>
<proteinExistence type="inferred from homology"/>
<dbReference type="GO" id="GO:0005524">
    <property type="term" value="F:ATP binding"/>
    <property type="evidence" value="ECO:0007669"/>
    <property type="project" value="UniProtKB-UniRule"/>
</dbReference>
<keyword evidence="3 5" id="KW-0547">Nucleotide-binding</keyword>
<dbReference type="PROSITE" id="PS00107">
    <property type="entry name" value="PROTEIN_KINASE_ATP"/>
    <property type="match status" value="1"/>
</dbReference>
<evidence type="ECO:0000256" key="3">
    <source>
        <dbReference type="ARBA" id="ARBA00022741"/>
    </source>
</evidence>
<dbReference type="GO" id="GO:0004674">
    <property type="term" value="F:protein serine/threonine kinase activity"/>
    <property type="evidence" value="ECO:0007669"/>
    <property type="project" value="UniProtKB-EC"/>
</dbReference>
<dbReference type="OrthoDB" id="4062651at2759"/>
<comment type="caution">
    <text evidence="9">The sequence shown here is derived from an EMBL/GenBank/DDBJ whole genome shotgun (WGS) entry which is preliminary data.</text>
</comment>
<dbReference type="InterPro" id="IPR036887">
    <property type="entry name" value="HTH_APSES_sf"/>
</dbReference>
<sequence>MAWTIISIRAPSYVVNLCHNSIFRLSDKLEYVDDAFAAQSPAEQSDNGTPAPTPLPPDITLALTTRHFPKDPSVGFVFGTDSNKCDILLPSSPHLAISRRQFAVTFQTSTGAVLLRNLSKRRTFILIKSDVEAVKLESQRAFHKEGILVRFPGLDIELSRPWADDDLSDCYTAFLARLANTDPNLGAMHLLSATGPSTRSSTSRGPSAYGSEVVIGSGSSAIVYRASHRQTGEFVAIKRYARNSSAIPWKESMIFCTLDHRHIVTFYEFNVRGRMGPELIMEYAALGSMVRQSKAKRFTVGEACTIIKQTLQALQYLHGRRITHRDIKPANILIITRSPIHAKVADFGLSIEGDNHDTFCGTELYAAPEIRRPPYTAKVDIWSVGVMVMELWGLLPTKSDLSWAEKLVAQRAKQASNITTELLDACLQLDPSNRATAGQCLQLDLFRPRPEGKQDQTLFANRLDADGCATVRVDGSIPDTAPCTMQKSRPLGPPEQQGEKPTPETSMMGWNGEGFEPFLAHGVGGLSDFQLEGWSLQLRGEAQPEQFQHLPLEDIPTWNPIDRESWIPGVVNNLQSNAGADAQAADAHEGHLFPEQRTEITHISGRAAVNVTRASHGNVNATDMAELLLDRPGLARMVITGKNVSMQIPGHRINATEVLHAAPIPKERRWAYMRKLKSHTTVDEVTPRKVTWVSFEDGVLLCEAVGLKEKLLPLLLYAGRSLPNPEKNYLQIRPRAAAIKIGHAAGYAFLRWRNDEVAYKPSEQLINVTALLRAADVSREKLTMFMARTPEVTKVVLGRGRSGLYGTYISYAAAETLCIYCGLDPTPVRSLSAAEEAYDNNEAKGD</sequence>
<dbReference type="InterPro" id="IPR000719">
    <property type="entry name" value="Prot_kinase_dom"/>
</dbReference>
<dbReference type="Gene3D" id="1.10.510.10">
    <property type="entry name" value="Transferase(Phosphotransferase) domain 1"/>
    <property type="match status" value="1"/>
</dbReference>
<dbReference type="InterPro" id="IPR011009">
    <property type="entry name" value="Kinase-like_dom_sf"/>
</dbReference>
<accession>A0A179IFL3</accession>
<evidence type="ECO:0000256" key="5">
    <source>
        <dbReference type="PROSITE-ProRule" id="PRU10141"/>
    </source>
</evidence>
<evidence type="ECO:0000313" key="9">
    <source>
        <dbReference type="EMBL" id="OAR00560.1"/>
    </source>
</evidence>
<evidence type="ECO:0000256" key="6">
    <source>
        <dbReference type="SAM" id="MobiDB-lite"/>
    </source>
</evidence>
<feature type="domain" description="FHA" evidence="7">
    <location>
        <begin position="76"/>
        <end position="125"/>
    </location>
</feature>
<dbReference type="OMA" id="KERRWAY"/>
<dbReference type="EC" id="2.7.11.1" evidence="2"/>
<feature type="domain" description="Protein kinase" evidence="8">
    <location>
        <begin position="209"/>
        <end position="446"/>
    </location>
</feature>